<dbReference type="Gene3D" id="3.80.10.10">
    <property type="entry name" value="Ribonuclease Inhibitor"/>
    <property type="match status" value="1"/>
</dbReference>
<sequence>MRGSVPGDIPEGLCNLTSLQVLDLSGNQLTGPIPRSLNGLIAMLRPQASHRDLFYRFFHGGYYEESLSMQVKGGTRTHTKILSLVISIDVSHNAMSGEIPEELMSFKGLVNLSLSVNRFRGGLSNKVRDLAELSSLDVSEITFSGPISPSTSQLGSLGYLNFSNFSGAVPYAEHLMTFEANAFSGNPYLCGPPLARRCHLEGGGGGIGVGDGGGSSTTADRWMFLSGGSGFAVGAHRAVRHDDDSTAMERGVLQFHRLGTPSRQEGFGAGGGGEEGLVFKGVYINMLYPRKKI</sequence>
<dbReference type="PANTHER" id="PTHR48063:SF16">
    <property type="entry name" value="LRR RECEPTOR-LIKE SERINE_THREONINE-PROTEIN KINASE GSO1"/>
    <property type="match status" value="1"/>
</dbReference>
<dbReference type="Pfam" id="PF00560">
    <property type="entry name" value="LRR_1"/>
    <property type="match status" value="1"/>
</dbReference>
<dbReference type="SUPFAM" id="SSF52058">
    <property type="entry name" value="L domain-like"/>
    <property type="match status" value="1"/>
</dbReference>
<reference evidence="7" key="1">
    <citation type="journal article" date="2023" name="Nat. Commun.">
        <title>Diploid and tetraploid genomes of Acorus and the evolution of monocots.</title>
        <authorList>
            <person name="Ma L."/>
            <person name="Liu K.W."/>
            <person name="Li Z."/>
            <person name="Hsiao Y.Y."/>
            <person name="Qi Y."/>
            <person name="Fu T."/>
            <person name="Tang G.D."/>
            <person name="Zhang D."/>
            <person name="Sun W.H."/>
            <person name="Liu D.K."/>
            <person name="Li Y."/>
            <person name="Chen G.Z."/>
            <person name="Liu X.D."/>
            <person name="Liao X.Y."/>
            <person name="Jiang Y.T."/>
            <person name="Yu X."/>
            <person name="Hao Y."/>
            <person name="Huang J."/>
            <person name="Zhao X.W."/>
            <person name="Ke S."/>
            <person name="Chen Y.Y."/>
            <person name="Wu W.L."/>
            <person name="Hsu J.L."/>
            <person name="Lin Y.F."/>
            <person name="Huang M.D."/>
            <person name="Li C.Y."/>
            <person name="Huang L."/>
            <person name="Wang Z.W."/>
            <person name="Zhao X."/>
            <person name="Zhong W.Y."/>
            <person name="Peng D.H."/>
            <person name="Ahmad S."/>
            <person name="Lan S."/>
            <person name="Zhang J.S."/>
            <person name="Tsai W.C."/>
            <person name="Van de Peer Y."/>
            <person name="Liu Z.J."/>
        </authorList>
    </citation>
    <scope>NUCLEOTIDE SEQUENCE</scope>
    <source>
        <strain evidence="7">SCP</strain>
    </source>
</reference>
<reference evidence="7" key="2">
    <citation type="submission" date="2023-06" db="EMBL/GenBank/DDBJ databases">
        <authorList>
            <person name="Ma L."/>
            <person name="Liu K.-W."/>
            <person name="Li Z."/>
            <person name="Hsiao Y.-Y."/>
            <person name="Qi Y."/>
            <person name="Fu T."/>
            <person name="Tang G."/>
            <person name="Zhang D."/>
            <person name="Sun W.-H."/>
            <person name="Liu D.-K."/>
            <person name="Li Y."/>
            <person name="Chen G.-Z."/>
            <person name="Liu X.-D."/>
            <person name="Liao X.-Y."/>
            <person name="Jiang Y.-T."/>
            <person name="Yu X."/>
            <person name="Hao Y."/>
            <person name="Huang J."/>
            <person name="Zhao X.-W."/>
            <person name="Ke S."/>
            <person name="Chen Y.-Y."/>
            <person name="Wu W.-L."/>
            <person name="Hsu J.-L."/>
            <person name="Lin Y.-F."/>
            <person name="Huang M.-D."/>
            <person name="Li C.-Y."/>
            <person name="Huang L."/>
            <person name="Wang Z.-W."/>
            <person name="Zhao X."/>
            <person name="Zhong W.-Y."/>
            <person name="Peng D.-H."/>
            <person name="Ahmad S."/>
            <person name="Lan S."/>
            <person name="Zhang J.-S."/>
            <person name="Tsai W.-C."/>
            <person name="Van De Peer Y."/>
            <person name="Liu Z.-J."/>
        </authorList>
    </citation>
    <scope>NUCLEOTIDE SEQUENCE</scope>
    <source>
        <strain evidence="7">SCP</strain>
        <tissue evidence="7">Leaves</tissue>
    </source>
</reference>
<dbReference type="EMBL" id="JAUJYN010000012">
    <property type="protein sequence ID" value="KAK1259504.1"/>
    <property type="molecule type" value="Genomic_DNA"/>
</dbReference>
<keyword evidence="3" id="KW-0732">Signal</keyword>
<dbReference type="GO" id="GO:0016020">
    <property type="term" value="C:membrane"/>
    <property type="evidence" value="ECO:0007669"/>
    <property type="project" value="UniProtKB-SubCell"/>
</dbReference>
<proteinExistence type="predicted"/>
<dbReference type="InterPro" id="IPR032675">
    <property type="entry name" value="LRR_dom_sf"/>
</dbReference>
<evidence type="ECO:0000256" key="2">
    <source>
        <dbReference type="ARBA" id="ARBA00022692"/>
    </source>
</evidence>
<keyword evidence="8" id="KW-1185">Reference proteome</keyword>
<name>A0AAV9A5U9_ACOGR</name>
<dbReference type="Proteomes" id="UP001179952">
    <property type="component" value="Unassembled WGS sequence"/>
</dbReference>
<evidence type="ECO:0000313" key="8">
    <source>
        <dbReference type="Proteomes" id="UP001179952"/>
    </source>
</evidence>
<keyword evidence="5" id="KW-0472">Membrane</keyword>
<protein>
    <submittedName>
        <fullName evidence="7">Uncharacterized protein</fullName>
    </submittedName>
</protein>
<keyword evidence="4" id="KW-1133">Transmembrane helix</keyword>
<keyword evidence="6" id="KW-0325">Glycoprotein</keyword>
<dbReference type="InterPro" id="IPR046956">
    <property type="entry name" value="RLP23-like"/>
</dbReference>
<evidence type="ECO:0000313" key="7">
    <source>
        <dbReference type="EMBL" id="KAK1259504.1"/>
    </source>
</evidence>
<dbReference type="PANTHER" id="PTHR48063">
    <property type="entry name" value="LRR RECEPTOR-LIKE KINASE"/>
    <property type="match status" value="1"/>
</dbReference>
<evidence type="ECO:0000256" key="6">
    <source>
        <dbReference type="ARBA" id="ARBA00023180"/>
    </source>
</evidence>
<keyword evidence="2" id="KW-0812">Transmembrane</keyword>
<gene>
    <name evidence="7" type="ORF">QJS04_geneDACA005590</name>
</gene>
<comment type="caution">
    <text evidence="7">The sequence shown here is derived from an EMBL/GenBank/DDBJ whole genome shotgun (WGS) entry which is preliminary data.</text>
</comment>
<organism evidence="7 8">
    <name type="scientific">Acorus gramineus</name>
    <name type="common">Dwarf sweet flag</name>
    <dbReference type="NCBI Taxonomy" id="55184"/>
    <lineage>
        <taxon>Eukaryota</taxon>
        <taxon>Viridiplantae</taxon>
        <taxon>Streptophyta</taxon>
        <taxon>Embryophyta</taxon>
        <taxon>Tracheophyta</taxon>
        <taxon>Spermatophyta</taxon>
        <taxon>Magnoliopsida</taxon>
        <taxon>Liliopsida</taxon>
        <taxon>Acoraceae</taxon>
        <taxon>Acorus</taxon>
    </lineage>
</organism>
<accession>A0AAV9A5U9</accession>
<evidence type="ECO:0000256" key="3">
    <source>
        <dbReference type="ARBA" id="ARBA00022729"/>
    </source>
</evidence>
<comment type="subcellular location">
    <subcellularLocation>
        <location evidence="1">Membrane</location>
        <topology evidence="1">Single-pass type I membrane protein</topology>
    </subcellularLocation>
</comment>
<dbReference type="AlphaFoldDB" id="A0AAV9A5U9"/>
<dbReference type="InterPro" id="IPR001611">
    <property type="entry name" value="Leu-rich_rpt"/>
</dbReference>
<evidence type="ECO:0000256" key="5">
    <source>
        <dbReference type="ARBA" id="ARBA00023136"/>
    </source>
</evidence>
<evidence type="ECO:0000256" key="1">
    <source>
        <dbReference type="ARBA" id="ARBA00004479"/>
    </source>
</evidence>
<evidence type="ECO:0000256" key="4">
    <source>
        <dbReference type="ARBA" id="ARBA00022989"/>
    </source>
</evidence>